<dbReference type="InterPro" id="IPR055398">
    <property type="entry name" value="Rossmann-like_BshC"/>
</dbReference>
<dbReference type="PIRSF" id="PIRSF012535">
    <property type="entry name" value="UCP012535"/>
    <property type="match status" value="1"/>
</dbReference>
<evidence type="ECO:0000256" key="1">
    <source>
        <dbReference type="ARBA" id="ARBA00022598"/>
    </source>
</evidence>
<gene>
    <name evidence="2" type="primary">bshC</name>
    <name evidence="5" type="ORF">C8P63_13417</name>
</gene>
<dbReference type="RefSeq" id="WP_108026146.1">
    <property type="nucleotide sequence ID" value="NZ_QBKR01000034.1"/>
</dbReference>
<dbReference type="EC" id="6.-.-.-" evidence="2"/>
<sequence length="542" mass="62877">MRVEDTYMEPPQPLFRDYLHFFHKVKPYYTYDPGDDSGFRRRAKVLERREDPVSRERLADVLSEYHGRELQHPAIQANLDRLRRPDSLVVVGGQQAGVLTGPLYTVYKAITLIQLAEREEQRLNRPVIPLFWIAGEDHDLEEVNHLHLVSGTEVEKVTLPLEITGNPSVSEVVPGPNVWLSWIDGLGRKLPDTPHKKGLLETLRNLSRDPISLSRHFARLLHRLFGHHGLLMIDSAYPPLRRLEVPFFEWLIEHNEAFAEAVMTQAEQLERDGYPVEVDVKPDKAHLFLISNGERRALHRRNDGTFFSREGMDGFSRESLLAYLRRHPAAFSNNVLTRPLMQEYLFPTLATVLGPGEIAYWALLKPAFHLAGMEMPLLVPRSGFTLVGRKSQKELSRYGLTVDDVIHRLERKKRSWLERRYQLDVDAAFGRLRTRLEEAYRPLIGEISGIRPDLNELGQTNLGEVFKQVDYLEKETRKAMEKRRETDLRRFAGLEAELNPGGQLQERVHNLVPWWNRYGENWLEELIRTPLLSKNLHRVVHL</sequence>
<comment type="function">
    <text evidence="2">Involved in bacillithiol (BSH) biosynthesis. May catalyze the last step of the pathway, the addition of cysteine to glucosamine malate (GlcN-Mal) to generate BSH.</text>
</comment>
<dbReference type="OrthoDB" id="9765151at2"/>
<organism evidence="5 6">
    <name type="scientific">Melghirimyces profundicolus</name>
    <dbReference type="NCBI Taxonomy" id="1242148"/>
    <lineage>
        <taxon>Bacteria</taxon>
        <taxon>Bacillati</taxon>
        <taxon>Bacillota</taxon>
        <taxon>Bacilli</taxon>
        <taxon>Bacillales</taxon>
        <taxon>Thermoactinomycetaceae</taxon>
        <taxon>Melghirimyces</taxon>
    </lineage>
</organism>
<accession>A0A2T6B593</accession>
<dbReference type="InterPro" id="IPR011199">
    <property type="entry name" value="Bacillithiol_biosynth_BshC"/>
</dbReference>
<comment type="caution">
    <text evidence="5">The sequence shown here is derived from an EMBL/GenBank/DDBJ whole genome shotgun (WGS) entry which is preliminary data.</text>
</comment>
<dbReference type="NCBIfam" id="TIGR03998">
    <property type="entry name" value="thiol_BshC"/>
    <property type="match status" value="1"/>
</dbReference>
<protein>
    <recommendedName>
        <fullName evidence="2">Putative cysteine ligase BshC</fullName>
        <ecNumber evidence="2">6.-.-.-</ecNumber>
    </recommendedName>
</protein>
<dbReference type="AlphaFoldDB" id="A0A2T6B593"/>
<evidence type="ECO:0000256" key="2">
    <source>
        <dbReference type="HAMAP-Rule" id="MF_01867"/>
    </source>
</evidence>
<dbReference type="Pfam" id="PF10079">
    <property type="entry name" value="Rossmann-like_BshC"/>
    <property type="match status" value="1"/>
</dbReference>
<dbReference type="EMBL" id="QBKR01000034">
    <property type="protein sequence ID" value="PTX51249.1"/>
    <property type="molecule type" value="Genomic_DNA"/>
</dbReference>
<reference evidence="5 6" key="1">
    <citation type="submission" date="2018-04" db="EMBL/GenBank/DDBJ databases">
        <title>Genomic Encyclopedia of Archaeal and Bacterial Type Strains, Phase II (KMG-II): from individual species to whole genera.</title>
        <authorList>
            <person name="Goeker M."/>
        </authorList>
    </citation>
    <scope>NUCLEOTIDE SEQUENCE [LARGE SCALE GENOMIC DNA]</scope>
    <source>
        <strain evidence="5 6">DSM 45787</strain>
    </source>
</reference>
<evidence type="ECO:0000313" key="5">
    <source>
        <dbReference type="EMBL" id="PTX51249.1"/>
    </source>
</evidence>
<feature type="domain" description="Bacillithiol biosynthesis BshC N-terminal Rossmann-like" evidence="3">
    <location>
        <begin position="1"/>
        <end position="381"/>
    </location>
</feature>
<evidence type="ECO:0000313" key="6">
    <source>
        <dbReference type="Proteomes" id="UP000244240"/>
    </source>
</evidence>
<dbReference type="GO" id="GO:0016874">
    <property type="term" value="F:ligase activity"/>
    <property type="evidence" value="ECO:0007669"/>
    <property type="project" value="UniProtKB-UniRule"/>
</dbReference>
<dbReference type="HAMAP" id="MF_01867">
    <property type="entry name" value="BshC"/>
    <property type="match status" value="1"/>
</dbReference>
<evidence type="ECO:0000259" key="4">
    <source>
        <dbReference type="Pfam" id="PF24850"/>
    </source>
</evidence>
<name>A0A2T6B593_9BACL</name>
<proteinExistence type="inferred from homology"/>
<dbReference type="InterPro" id="IPR055399">
    <property type="entry name" value="CC_BshC"/>
</dbReference>
<keyword evidence="1 2" id="KW-0436">Ligase</keyword>
<evidence type="ECO:0000259" key="3">
    <source>
        <dbReference type="Pfam" id="PF10079"/>
    </source>
</evidence>
<dbReference type="Pfam" id="PF24850">
    <property type="entry name" value="CC_BshC"/>
    <property type="match status" value="1"/>
</dbReference>
<keyword evidence="6" id="KW-1185">Reference proteome</keyword>
<comment type="similarity">
    <text evidence="2">Belongs to the BshC family.</text>
</comment>
<dbReference type="Proteomes" id="UP000244240">
    <property type="component" value="Unassembled WGS sequence"/>
</dbReference>
<feature type="domain" description="Bacillithiol biosynthesis BshC C-terminal coiled-coil" evidence="4">
    <location>
        <begin position="384"/>
        <end position="542"/>
    </location>
</feature>